<evidence type="ECO:0008006" key="4">
    <source>
        <dbReference type="Google" id="ProtNLM"/>
    </source>
</evidence>
<gene>
    <name evidence="2" type="ORF">VFPBJ_10380</name>
</gene>
<organism evidence="2 3">
    <name type="scientific">Purpureocillium lilacinum</name>
    <name type="common">Paecilomyces lilacinus</name>
    <dbReference type="NCBI Taxonomy" id="33203"/>
    <lineage>
        <taxon>Eukaryota</taxon>
        <taxon>Fungi</taxon>
        <taxon>Dikarya</taxon>
        <taxon>Ascomycota</taxon>
        <taxon>Pezizomycotina</taxon>
        <taxon>Sordariomycetes</taxon>
        <taxon>Hypocreomycetidae</taxon>
        <taxon>Hypocreales</taxon>
        <taxon>Ophiocordycipitaceae</taxon>
        <taxon>Purpureocillium</taxon>
    </lineage>
</organism>
<evidence type="ECO:0000256" key="1">
    <source>
        <dbReference type="SAM" id="SignalP"/>
    </source>
</evidence>
<dbReference type="AlphaFoldDB" id="A0A179G2J2"/>
<name>A0A179G2J2_PURLI</name>
<evidence type="ECO:0000313" key="2">
    <source>
        <dbReference type="EMBL" id="OAQ71601.1"/>
    </source>
</evidence>
<feature type="signal peptide" evidence="1">
    <location>
        <begin position="1"/>
        <end position="20"/>
    </location>
</feature>
<accession>A0A179G2J2</accession>
<evidence type="ECO:0000313" key="3">
    <source>
        <dbReference type="Proteomes" id="UP000078240"/>
    </source>
</evidence>
<comment type="caution">
    <text evidence="2">The sequence shown here is derived from an EMBL/GenBank/DDBJ whole genome shotgun (WGS) entry which is preliminary data.</text>
</comment>
<proteinExistence type="predicted"/>
<dbReference type="Proteomes" id="UP000078240">
    <property type="component" value="Unassembled WGS sequence"/>
</dbReference>
<protein>
    <recommendedName>
        <fullName evidence="4">DUF4148 domain-containing protein</fullName>
    </recommendedName>
</protein>
<dbReference type="EMBL" id="LSBH01000010">
    <property type="protein sequence ID" value="OAQ71601.1"/>
    <property type="molecule type" value="Genomic_DNA"/>
</dbReference>
<sequence>MHAKLALLALPIALWGRAATAVTEWFPQTVATQAEAEQIRDSYEQGHIEADI</sequence>
<keyword evidence="1" id="KW-0732">Signal</keyword>
<reference evidence="2 3" key="1">
    <citation type="submission" date="2016-01" db="EMBL/GenBank/DDBJ databases">
        <title>Biosynthesis of antibiotic leucinostatins and their inhibition on Phytophthora in bio-control Purpureocillium lilacinum.</title>
        <authorList>
            <person name="Wang G."/>
            <person name="Liu Z."/>
            <person name="Lin R."/>
            <person name="Li E."/>
            <person name="Mao Z."/>
            <person name="Ling J."/>
            <person name="Yin W."/>
            <person name="Xie B."/>
        </authorList>
    </citation>
    <scope>NUCLEOTIDE SEQUENCE [LARGE SCALE GENOMIC DNA]</scope>
    <source>
        <strain evidence="2">PLBJ-1</strain>
    </source>
</reference>
<feature type="chain" id="PRO_5008102274" description="DUF4148 domain-containing protein" evidence="1">
    <location>
        <begin position="21"/>
        <end position="52"/>
    </location>
</feature>